<comment type="caution">
    <text evidence="2">The sequence shown here is derived from an EMBL/GenBank/DDBJ whole genome shotgun (WGS) entry which is preliminary data.</text>
</comment>
<dbReference type="Proteomes" id="UP000801492">
    <property type="component" value="Unassembled WGS sequence"/>
</dbReference>
<gene>
    <name evidence="2" type="ORF">ILUMI_00114</name>
</gene>
<keyword evidence="3" id="KW-1185">Reference proteome</keyword>
<dbReference type="AlphaFoldDB" id="A0A8K0DMH8"/>
<dbReference type="OrthoDB" id="6784864at2759"/>
<protein>
    <submittedName>
        <fullName evidence="2">Uncharacterized protein</fullName>
    </submittedName>
</protein>
<name>A0A8K0DMH8_IGNLU</name>
<feature type="compositionally biased region" description="Basic and acidic residues" evidence="1">
    <location>
        <begin position="14"/>
        <end position="26"/>
    </location>
</feature>
<organism evidence="2 3">
    <name type="scientific">Ignelater luminosus</name>
    <name type="common">Cucubano</name>
    <name type="synonym">Pyrophorus luminosus</name>
    <dbReference type="NCBI Taxonomy" id="2038154"/>
    <lineage>
        <taxon>Eukaryota</taxon>
        <taxon>Metazoa</taxon>
        <taxon>Ecdysozoa</taxon>
        <taxon>Arthropoda</taxon>
        <taxon>Hexapoda</taxon>
        <taxon>Insecta</taxon>
        <taxon>Pterygota</taxon>
        <taxon>Neoptera</taxon>
        <taxon>Endopterygota</taxon>
        <taxon>Coleoptera</taxon>
        <taxon>Polyphaga</taxon>
        <taxon>Elateriformia</taxon>
        <taxon>Elateroidea</taxon>
        <taxon>Elateridae</taxon>
        <taxon>Agrypninae</taxon>
        <taxon>Pyrophorini</taxon>
        <taxon>Ignelater</taxon>
    </lineage>
</organism>
<feature type="region of interest" description="Disordered" evidence="1">
    <location>
        <begin position="1"/>
        <end position="26"/>
    </location>
</feature>
<proteinExistence type="predicted"/>
<evidence type="ECO:0000256" key="1">
    <source>
        <dbReference type="SAM" id="MobiDB-lite"/>
    </source>
</evidence>
<evidence type="ECO:0000313" key="2">
    <source>
        <dbReference type="EMBL" id="KAF2906051.1"/>
    </source>
</evidence>
<evidence type="ECO:0000313" key="3">
    <source>
        <dbReference type="Proteomes" id="UP000801492"/>
    </source>
</evidence>
<reference evidence="2" key="1">
    <citation type="submission" date="2019-08" db="EMBL/GenBank/DDBJ databases">
        <title>The genome of the North American firefly Photinus pyralis.</title>
        <authorList>
            <consortium name="Photinus pyralis genome working group"/>
            <person name="Fallon T.R."/>
            <person name="Sander Lower S.E."/>
            <person name="Weng J.-K."/>
        </authorList>
    </citation>
    <scope>NUCLEOTIDE SEQUENCE</scope>
    <source>
        <strain evidence="2">TRF0915ILg1</strain>
        <tissue evidence="2">Whole body</tissue>
    </source>
</reference>
<sequence>MGARISKRGSYNLKKREKESRRNRLEGRTSSVINLTLSQIYEDELKTPKLDNYGKHKNFGNIYENQNALNGNEAIVNTIQNINDRSDSERDDYSNPDDEKIYENIIHESNSNFEEQIERKEERKRRKTWSQSETHDGDKYYGMRNSISEASERSNEQWEEILNGGFWKNENDSALAEQIEVKEDKSEEQVEVVVNDQESKNSDIKQHENKVEQILDDPQNLYNEEQVEVLSENESYEQIEVIADVEQNNFQEPVKIPTEVKPENTLNQNWEFENKIEEITQSFDNASTQKEIVESIEKNIQVEETESVILLHLEEKTKSDTEHNNKDTQNSVQNINELKDINIQQNEEINNSQQVEEHNIRDSFVEKDEINEKSQGYKQLSKTVSSTSDAFYEIASEGWIEDSEYEEFYDAEDFQTQIEVDDKELKVDPNKGVLDTTIKAEEKLNHTSVLETKDTSEVVDMKSQTELESSIISRKESNRVPEELLIDINYLNSEADNFVSETKEELLLNVTSNTTNLSENTHDSTVKNETSLIQKNENVEITHEQSYNKSQPSSILINFNEGSRPVEPPNLQLELLESSNSDLSTEHINLESSGNEKNVVVQADLLIDLNEEISSVKKITDHLKGPTHLELNNKFQEDVESDRKDSFENQFVPLVDTNIQDKKDEMQSVKTENISNAIHAEYIDEHKSSKTEDLQEELNYKNTDTINKLENSLIFENEYNEDHLQEFPSVITGEDVAKDQMKVWEKQEDEKDEKTILKINAIINNINQVKLQIDNLGSTEKDQEIHTEIYQTLIKLMRDVNNINNYKFDEEIIKLQNIALSEVHSCLRNLQMKNI</sequence>
<dbReference type="EMBL" id="VTPC01000029">
    <property type="protein sequence ID" value="KAF2906051.1"/>
    <property type="molecule type" value="Genomic_DNA"/>
</dbReference>
<accession>A0A8K0DMH8</accession>
<feature type="region of interest" description="Disordered" evidence="1">
    <location>
        <begin position="121"/>
        <end position="142"/>
    </location>
</feature>